<reference evidence="1 2" key="1">
    <citation type="submission" date="2018-01" db="EMBL/GenBank/DDBJ databases">
        <authorList>
            <person name="Clerissi C."/>
        </authorList>
    </citation>
    <scope>NUCLEOTIDE SEQUENCE [LARGE SCALE GENOMIC DNA]</scope>
    <source>
        <strain evidence="1">Cupriavidus taiwanensis STM 8556</strain>
    </source>
</reference>
<evidence type="ECO:0000313" key="2">
    <source>
        <dbReference type="Proteomes" id="UP000256952"/>
    </source>
</evidence>
<comment type="caution">
    <text evidence="1">The sequence shown here is derived from an EMBL/GenBank/DDBJ whole genome shotgun (WGS) entry which is preliminary data.</text>
</comment>
<accession>A0A976AUL2</accession>
<organism evidence="1 2">
    <name type="scientific">Cupriavidus taiwanensis</name>
    <dbReference type="NCBI Taxonomy" id="164546"/>
    <lineage>
        <taxon>Bacteria</taxon>
        <taxon>Pseudomonadati</taxon>
        <taxon>Pseudomonadota</taxon>
        <taxon>Betaproteobacteria</taxon>
        <taxon>Burkholderiales</taxon>
        <taxon>Burkholderiaceae</taxon>
        <taxon>Cupriavidus</taxon>
    </lineage>
</organism>
<dbReference type="AlphaFoldDB" id="A0A976AUL2"/>
<protein>
    <submittedName>
        <fullName evidence="1">Uncharacterized protein</fullName>
    </submittedName>
</protein>
<dbReference type="Proteomes" id="UP000256952">
    <property type="component" value="Chromosome CBM2613_a"/>
</dbReference>
<evidence type="ECO:0000313" key="1">
    <source>
        <dbReference type="EMBL" id="SOZ55826.1"/>
    </source>
</evidence>
<name>A0A976AUL2_9BURK</name>
<gene>
    <name evidence="1" type="ORF">CBM2613_A200020</name>
</gene>
<sequence length="28" mass="3202">MEHCPHGSLTICTMSGFTWGRQPYSKFV</sequence>
<dbReference type="EMBL" id="OFTH01000013">
    <property type="protein sequence ID" value="SOZ55826.1"/>
    <property type="molecule type" value="Genomic_DNA"/>
</dbReference>
<proteinExistence type="predicted"/>